<dbReference type="SMART" id="SM00448">
    <property type="entry name" value="REC"/>
    <property type="match status" value="1"/>
</dbReference>
<comment type="caution">
    <text evidence="3">The sequence shown here is derived from an EMBL/GenBank/DDBJ whole genome shotgun (WGS) entry which is preliminary data.</text>
</comment>
<gene>
    <name evidence="3" type="ORF">C882_4490</name>
</gene>
<sequence length="631" mass="69424">MDDLYQPAARLLAGRLLAPFLEGHHATPTELLHSPTLQKHVEGDRHWQGALQRAADIQAKQLGVKPSERIGTLTALATKAQKRTRARILEKKPPEARPGAFSDQVAALRQAAGDVAEAAFLADSALTQYLQGGRDWGEKAERILVLCEAESLSAEAKARVDQVLGEVLRAGGAIHDVCERVDPINMVLEDLLVMAGVLAPETPLLEPDPPGGRAPPERTRIDQVLRLRAVLADEGMEQARAGLMAALHRELARRDRLLPSVAGDAYGGGQLLAELQLISRLAQALKPGGHAFLGGHATADAIEKRVARIVSTGALQDMLAGKTVLEKVETLFDMQKMVFGAYARKIVEEYLRSFLEDRDFAGRLLDSSKTRLRKLRSVADVQRRVKESLFAAEERMNWATMLDQVQLTFIRTNHVFAPFEKDKPPPQKVLETLDLCAEGAFTEGECVKRARAHLTRYAQRPTVIREFLSGASDSAEGAKRLALLGEKMRAAGVPFVDVTRMRVMVVEDEEASASYIRMVLGDMGVSQITSAEDGHQALDLFAEQDDAFDLVISDWMMPRMSGIDLLKQVRSTHSKLPFLMVTALATQPAVEEAMAHDVTAYIAKPFPPEQLEEKVMVLMNRGHRVHEGRKG</sequence>
<evidence type="ECO:0000313" key="3">
    <source>
        <dbReference type="EMBL" id="EKV30531.1"/>
    </source>
</evidence>
<accession>K9HQ03</accession>
<dbReference type="PATRIC" id="fig|1238182.3.peg.2153"/>
<dbReference type="eggNOG" id="COG0745">
    <property type="taxonomic scope" value="Bacteria"/>
</dbReference>
<reference evidence="3 4" key="1">
    <citation type="journal article" date="2013" name="Genome Announc.">
        <title>Draft Genome Sequence of an Alphaproteobacterium, Caenispirillum salinarum AK4(T), Isolated from a Solar Saltern.</title>
        <authorList>
            <person name="Khatri I."/>
            <person name="Singh A."/>
            <person name="Korpole S."/>
            <person name="Pinnaka A.K."/>
            <person name="Subramanian S."/>
        </authorList>
    </citation>
    <scope>NUCLEOTIDE SEQUENCE [LARGE SCALE GENOMIC DNA]</scope>
    <source>
        <strain evidence="3 4">AK4</strain>
    </source>
</reference>
<dbReference type="AlphaFoldDB" id="K9HQ03"/>
<dbReference type="PANTHER" id="PTHR43228">
    <property type="entry name" value="TWO-COMPONENT RESPONSE REGULATOR"/>
    <property type="match status" value="1"/>
</dbReference>
<dbReference type="InterPro" id="IPR011006">
    <property type="entry name" value="CheY-like_superfamily"/>
</dbReference>
<proteinExistence type="predicted"/>
<evidence type="ECO:0000313" key="4">
    <source>
        <dbReference type="Proteomes" id="UP000009881"/>
    </source>
</evidence>
<dbReference type="Gene3D" id="3.40.50.2300">
    <property type="match status" value="1"/>
</dbReference>
<dbReference type="SUPFAM" id="SSF52172">
    <property type="entry name" value="CheY-like"/>
    <property type="match status" value="1"/>
</dbReference>
<dbReference type="Pfam" id="PF00072">
    <property type="entry name" value="Response_reg"/>
    <property type="match status" value="1"/>
</dbReference>
<name>K9HQ03_9PROT</name>
<dbReference type="PROSITE" id="PS50110">
    <property type="entry name" value="RESPONSE_REGULATORY"/>
    <property type="match status" value="1"/>
</dbReference>
<dbReference type="InterPro" id="IPR052048">
    <property type="entry name" value="ST_Response_Regulator"/>
</dbReference>
<keyword evidence="4" id="KW-1185">Reference proteome</keyword>
<protein>
    <submittedName>
        <fullName evidence="3">Chemotaxis regulator</fullName>
    </submittedName>
</protein>
<dbReference type="STRING" id="1238182.C882_4490"/>
<evidence type="ECO:0000259" key="2">
    <source>
        <dbReference type="PROSITE" id="PS50110"/>
    </source>
</evidence>
<evidence type="ECO:0000256" key="1">
    <source>
        <dbReference type="PROSITE-ProRule" id="PRU00169"/>
    </source>
</evidence>
<dbReference type="Proteomes" id="UP000009881">
    <property type="component" value="Unassembled WGS sequence"/>
</dbReference>
<keyword evidence="1" id="KW-0597">Phosphoprotein</keyword>
<feature type="domain" description="Response regulatory" evidence="2">
    <location>
        <begin position="502"/>
        <end position="619"/>
    </location>
</feature>
<organism evidence="3 4">
    <name type="scientific">Caenispirillum salinarum AK4</name>
    <dbReference type="NCBI Taxonomy" id="1238182"/>
    <lineage>
        <taxon>Bacteria</taxon>
        <taxon>Pseudomonadati</taxon>
        <taxon>Pseudomonadota</taxon>
        <taxon>Alphaproteobacteria</taxon>
        <taxon>Rhodospirillales</taxon>
        <taxon>Novispirillaceae</taxon>
        <taxon>Caenispirillum</taxon>
    </lineage>
</organism>
<dbReference type="GO" id="GO:0000160">
    <property type="term" value="P:phosphorelay signal transduction system"/>
    <property type="evidence" value="ECO:0007669"/>
    <property type="project" value="InterPro"/>
</dbReference>
<dbReference type="EMBL" id="ANHY01000008">
    <property type="protein sequence ID" value="EKV30531.1"/>
    <property type="molecule type" value="Genomic_DNA"/>
</dbReference>
<dbReference type="InterPro" id="IPR001789">
    <property type="entry name" value="Sig_transdc_resp-reg_receiver"/>
</dbReference>
<dbReference type="PANTHER" id="PTHR43228:SF1">
    <property type="entry name" value="TWO-COMPONENT RESPONSE REGULATOR ARR22"/>
    <property type="match status" value="1"/>
</dbReference>
<feature type="modified residue" description="4-aspartylphosphate" evidence="1">
    <location>
        <position position="554"/>
    </location>
</feature>